<dbReference type="PROSITE" id="PS50011">
    <property type="entry name" value="PROTEIN_KINASE_DOM"/>
    <property type="match status" value="1"/>
</dbReference>
<gene>
    <name evidence="2" type="ORF">GMOD_00009655</name>
</gene>
<dbReference type="Gene3D" id="1.10.510.10">
    <property type="entry name" value="Transferase(Phosphotransferase) domain 1"/>
    <property type="match status" value="1"/>
</dbReference>
<keyword evidence="3" id="KW-1185">Reference proteome</keyword>
<protein>
    <submittedName>
        <fullName evidence="2">Serine threonine kinase</fullName>
    </submittedName>
</protein>
<accession>A0A3M7MF93</accession>
<dbReference type="PANTHER" id="PTHR44329">
    <property type="entry name" value="SERINE/THREONINE-PROTEIN KINASE TNNI3K-RELATED"/>
    <property type="match status" value="1"/>
</dbReference>
<feature type="domain" description="Protein kinase" evidence="1">
    <location>
        <begin position="1"/>
        <end position="236"/>
    </location>
</feature>
<name>A0A3M7MF93_9PLEO</name>
<sequence>MVPETKQVLAAGKSGVVYAIDSERVLKEYHDDEAWATEHMVYKRLDPHPNIAKFLEIRTDTSIVLERGTPLRSICRGPTASEIPMQTKVRWLRHAAEGYRYLHACDIIHGDVGSHNWILTGQDCVKLIDFEGCSVDGGTAGSCYEWFSYRPSLPRVSRRTDIFAFGCAIYEISTGRPPYHELQASDDPYTQVEELYAIEHFPDTTDLPLGQLIQKCWHGDASSMSEIIQELEAFPT</sequence>
<dbReference type="InterPro" id="IPR011009">
    <property type="entry name" value="Kinase-like_dom_sf"/>
</dbReference>
<evidence type="ECO:0000313" key="3">
    <source>
        <dbReference type="Proteomes" id="UP000265663"/>
    </source>
</evidence>
<dbReference type="InterPro" id="IPR001245">
    <property type="entry name" value="Ser-Thr/Tyr_kinase_cat_dom"/>
</dbReference>
<dbReference type="SUPFAM" id="SSF56112">
    <property type="entry name" value="Protein kinase-like (PK-like)"/>
    <property type="match status" value="1"/>
</dbReference>
<proteinExistence type="predicted"/>
<dbReference type="Pfam" id="PF07714">
    <property type="entry name" value="PK_Tyr_Ser-Thr"/>
    <property type="match status" value="1"/>
</dbReference>
<dbReference type="EMBL" id="KE747838">
    <property type="protein sequence ID" value="RMZ73137.1"/>
    <property type="molecule type" value="Genomic_DNA"/>
</dbReference>
<dbReference type="InterPro" id="IPR051681">
    <property type="entry name" value="Ser/Thr_Kinases-Pseudokinases"/>
</dbReference>
<evidence type="ECO:0000259" key="1">
    <source>
        <dbReference type="PROSITE" id="PS50011"/>
    </source>
</evidence>
<dbReference type="GO" id="GO:0004674">
    <property type="term" value="F:protein serine/threonine kinase activity"/>
    <property type="evidence" value="ECO:0007669"/>
    <property type="project" value="TreeGrafter"/>
</dbReference>
<dbReference type="AlphaFoldDB" id="A0A3M7MF93"/>
<dbReference type="InterPro" id="IPR000719">
    <property type="entry name" value="Prot_kinase_dom"/>
</dbReference>
<keyword evidence="2" id="KW-0418">Kinase</keyword>
<dbReference type="Proteomes" id="UP000265663">
    <property type="component" value="Unassembled WGS sequence"/>
</dbReference>
<evidence type="ECO:0000313" key="2">
    <source>
        <dbReference type="EMBL" id="RMZ73137.1"/>
    </source>
</evidence>
<keyword evidence="2" id="KW-0808">Transferase</keyword>
<reference evidence="2 3" key="1">
    <citation type="journal article" date="2014" name="PLoS ONE">
        <title>De novo Genome Assembly of the Fungal Plant Pathogen Pyrenophora semeniperda.</title>
        <authorList>
            <person name="Soliai M.M."/>
            <person name="Meyer S.E."/>
            <person name="Udall J.A."/>
            <person name="Elzinga D.E."/>
            <person name="Hermansen R.A."/>
            <person name="Bodily P.M."/>
            <person name="Hart A.A."/>
            <person name="Coleman C.E."/>
        </authorList>
    </citation>
    <scope>NUCLEOTIDE SEQUENCE [LARGE SCALE GENOMIC DNA]</scope>
    <source>
        <strain evidence="2 3">CCB06</strain>
        <tissue evidence="2">Mycelium</tissue>
    </source>
</reference>
<organism evidence="2 3">
    <name type="scientific">Pyrenophora seminiperda CCB06</name>
    <dbReference type="NCBI Taxonomy" id="1302712"/>
    <lineage>
        <taxon>Eukaryota</taxon>
        <taxon>Fungi</taxon>
        <taxon>Dikarya</taxon>
        <taxon>Ascomycota</taxon>
        <taxon>Pezizomycotina</taxon>
        <taxon>Dothideomycetes</taxon>
        <taxon>Pleosporomycetidae</taxon>
        <taxon>Pleosporales</taxon>
        <taxon>Pleosporineae</taxon>
        <taxon>Pleosporaceae</taxon>
        <taxon>Pyrenophora</taxon>
    </lineage>
</organism>
<dbReference type="OrthoDB" id="1668230at2759"/>
<dbReference type="GO" id="GO:0005524">
    <property type="term" value="F:ATP binding"/>
    <property type="evidence" value="ECO:0007669"/>
    <property type="project" value="InterPro"/>
</dbReference>